<dbReference type="InterPro" id="IPR001054">
    <property type="entry name" value="A/G_cyclase"/>
</dbReference>
<dbReference type="SMART" id="SM00044">
    <property type="entry name" value="CYCc"/>
    <property type="match status" value="1"/>
</dbReference>
<dbReference type="Gene3D" id="4.10.1060.50">
    <property type="match status" value="1"/>
</dbReference>
<dbReference type="PANTHER" id="PTHR43081:SF1">
    <property type="entry name" value="ADENYLATE CYCLASE, TERMINAL-DIFFERENTIATION SPECIFIC"/>
    <property type="match status" value="1"/>
</dbReference>
<dbReference type="Pfam" id="PF12773">
    <property type="entry name" value="DZR"/>
    <property type="match status" value="1"/>
</dbReference>
<organism evidence="2">
    <name type="scientific">marine sediment metagenome</name>
    <dbReference type="NCBI Taxonomy" id="412755"/>
    <lineage>
        <taxon>unclassified sequences</taxon>
        <taxon>metagenomes</taxon>
        <taxon>ecological metagenomes</taxon>
    </lineage>
</organism>
<name>A0A0F8VQP7_9ZZZZ</name>
<dbReference type="EMBL" id="LAZR01069952">
    <property type="protein sequence ID" value="KKK46693.1"/>
    <property type="molecule type" value="Genomic_DNA"/>
</dbReference>
<proteinExistence type="predicted"/>
<accession>A0A0F8VQP7</accession>
<dbReference type="Pfam" id="PF00211">
    <property type="entry name" value="Guanylate_cyc"/>
    <property type="match status" value="1"/>
</dbReference>
<gene>
    <name evidence="2" type="ORF">LCGC14_3162690</name>
</gene>
<dbReference type="PANTHER" id="PTHR43081">
    <property type="entry name" value="ADENYLATE CYCLASE, TERMINAL-DIFFERENTIATION SPECIFIC-RELATED"/>
    <property type="match status" value="1"/>
</dbReference>
<sequence>MKCPKCQADNKSEAKFCRKCGEKFLQICPKCGAENLPGDNFCDQCGHNLEEPQKAPPEDLSFDEKLNKIQKYLPKGLTEKILAQRDRIEGERKQVTVMFCDMEGFTYLAEKLGPEEAYSIMDQVYEILIHKVHDYEGTVNGMTGDGIMALFGAPIALEDAPQRAIRSAYAIHREMSRFNDRMKQEKENLPPLKMRIGIHTGPVVVGTLGNDLRVEFKAVGDTVNLASRVEGLA</sequence>
<evidence type="ECO:0000313" key="2">
    <source>
        <dbReference type="EMBL" id="KKK46693.1"/>
    </source>
</evidence>
<dbReference type="GO" id="GO:0035556">
    <property type="term" value="P:intracellular signal transduction"/>
    <property type="evidence" value="ECO:0007669"/>
    <property type="project" value="InterPro"/>
</dbReference>
<dbReference type="PROSITE" id="PS50125">
    <property type="entry name" value="GUANYLATE_CYCLASE_2"/>
    <property type="match status" value="1"/>
</dbReference>
<dbReference type="Gene3D" id="3.30.70.1230">
    <property type="entry name" value="Nucleotide cyclase"/>
    <property type="match status" value="1"/>
</dbReference>
<dbReference type="InterPro" id="IPR029787">
    <property type="entry name" value="Nucleotide_cyclase"/>
</dbReference>
<dbReference type="InterPro" id="IPR025874">
    <property type="entry name" value="DZR"/>
</dbReference>
<dbReference type="AlphaFoldDB" id="A0A0F8VQP7"/>
<dbReference type="CDD" id="cd07302">
    <property type="entry name" value="CHD"/>
    <property type="match status" value="1"/>
</dbReference>
<dbReference type="GO" id="GO:0006171">
    <property type="term" value="P:cAMP biosynthetic process"/>
    <property type="evidence" value="ECO:0007669"/>
    <property type="project" value="TreeGrafter"/>
</dbReference>
<comment type="caution">
    <text evidence="2">The sequence shown here is derived from an EMBL/GenBank/DDBJ whole genome shotgun (WGS) entry which is preliminary data.</text>
</comment>
<protein>
    <recommendedName>
        <fullName evidence="1">Guanylate cyclase domain-containing protein</fullName>
    </recommendedName>
</protein>
<dbReference type="InterPro" id="IPR038587">
    <property type="entry name" value="Ribosomal_eL40_sf"/>
</dbReference>
<reference evidence="2" key="1">
    <citation type="journal article" date="2015" name="Nature">
        <title>Complex archaea that bridge the gap between prokaryotes and eukaryotes.</title>
        <authorList>
            <person name="Spang A."/>
            <person name="Saw J.H."/>
            <person name="Jorgensen S.L."/>
            <person name="Zaremba-Niedzwiedzka K."/>
            <person name="Martijn J."/>
            <person name="Lind A.E."/>
            <person name="van Eijk R."/>
            <person name="Schleper C."/>
            <person name="Guy L."/>
            <person name="Ettema T.J."/>
        </authorList>
    </citation>
    <scope>NUCLEOTIDE SEQUENCE</scope>
</reference>
<feature type="non-terminal residue" evidence="2">
    <location>
        <position position="233"/>
    </location>
</feature>
<feature type="domain" description="Guanylate cyclase" evidence="1">
    <location>
        <begin position="96"/>
        <end position="230"/>
    </location>
</feature>
<evidence type="ECO:0000259" key="1">
    <source>
        <dbReference type="PROSITE" id="PS50125"/>
    </source>
</evidence>
<dbReference type="SUPFAM" id="SSF55073">
    <property type="entry name" value="Nucleotide cyclase"/>
    <property type="match status" value="1"/>
</dbReference>
<dbReference type="InterPro" id="IPR050697">
    <property type="entry name" value="Adenylyl/Guanylyl_Cyclase_3/4"/>
</dbReference>